<dbReference type="Gene3D" id="3.40.50.720">
    <property type="entry name" value="NAD(P)-binding Rossmann-like Domain"/>
    <property type="match status" value="1"/>
</dbReference>
<organism evidence="3 4">
    <name type="scientific">Alternaria atra</name>
    <dbReference type="NCBI Taxonomy" id="119953"/>
    <lineage>
        <taxon>Eukaryota</taxon>
        <taxon>Fungi</taxon>
        <taxon>Dikarya</taxon>
        <taxon>Ascomycota</taxon>
        <taxon>Pezizomycotina</taxon>
        <taxon>Dothideomycetes</taxon>
        <taxon>Pleosporomycetidae</taxon>
        <taxon>Pleosporales</taxon>
        <taxon>Pleosporineae</taxon>
        <taxon>Pleosporaceae</taxon>
        <taxon>Alternaria</taxon>
        <taxon>Alternaria sect. Ulocladioides</taxon>
    </lineage>
</organism>
<dbReference type="EMBL" id="CAJRGZ010000027">
    <property type="protein sequence ID" value="CAG5182101.1"/>
    <property type="molecule type" value="Genomic_DNA"/>
</dbReference>
<dbReference type="RefSeq" id="XP_043173563.1">
    <property type="nucleotide sequence ID" value="XM_043317628.1"/>
</dbReference>
<name>A0A8J2I827_9PLEO</name>
<comment type="similarity">
    <text evidence="1">Belongs to the short-chain dehydrogenases/reductases (SDR) family.</text>
</comment>
<dbReference type="InterPro" id="IPR036291">
    <property type="entry name" value="NAD(P)-bd_dom_sf"/>
</dbReference>
<gene>
    <name evidence="3" type="ORF">ALTATR162_LOCUS9992</name>
</gene>
<keyword evidence="4" id="KW-1185">Reference proteome</keyword>
<sequence>MNSYQSVIDFGERVHTQLPRLDALIANAGTELQEFRTAEDLEIHLNVNVGSTFLGAIAVLPKLQETAMVYDVQTSLAFCGSMYHVFGPDDEFDAGLPEDMDMFEALSDSARTDVIWRYALSKLMDHLYFHELVEVLSDSATDYSGIVVNLINPE</sequence>
<dbReference type="GeneID" id="67022274"/>
<dbReference type="PANTHER" id="PTHR24320:SF152">
    <property type="entry name" value="SHORT-CHAIN DEHYDROGENASE_REDUCTASE FAMILY PROTEIN"/>
    <property type="match status" value="1"/>
</dbReference>
<dbReference type="PANTHER" id="PTHR24320">
    <property type="entry name" value="RETINOL DEHYDROGENASE"/>
    <property type="match status" value="1"/>
</dbReference>
<evidence type="ECO:0000256" key="1">
    <source>
        <dbReference type="ARBA" id="ARBA00006484"/>
    </source>
</evidence>
<comment type="caution">
    <text evidence="3">The sequence shown here is derived from an EMBL/GenBank/DDBJ whole genome shotgun (WGS) entry which is preliminary data.</text>
</comment>
<dbReference type="AlphaFoldDB" id="A0A8J2I827"/>
<proteinExistence type="inferred from homology"/>
<dbReference type="OrthoDB" id="542013at2759"/>
<dbReference type="GO" id="GO:0016491">
    <property type="term" value="F:oxidoreductase activity"/>
    <property type="evidence" value="ECO:0007669"/>
    <property type="project" value="UniProtKB-KW"/>
</dbReference>
<evidence type="ECO:0000313" key="4">
    <source>
        <dbReference type="Proteomes" id="UP000676310"/>
    </source>
</evidence>
<accession>A0A8J2I827</accession>
<dbReference type="Proteomes" id="UP000676310">
    <property type="component" value="Unassembled WGS sequence"/>
</dbReference>
<evidence type="ECO:0000313" key="3">
    <source>
        <dbReference type="EMBL" id="CAG5182101.1"/>
    </source>
</evidence>
<dbReference type="SUPFAM" id="SSF51735">
    <property type="entry name" value="NAD(P)-binding Rossmann-fold domains"/>
    <property type="match status" value="1"/>
</dbReference>
<reference evidence="3" key="1">
    <citation type="submission" date="2021-05" db="EMBL/GenBank/DDBJ databases">
        <authorList>
            <person name="Stam R."/>
        </authorList>
    </citation>
    <scope>NUCLEOTIDE SEQUENCE</scope>
    <source>
        <strain evidence="3">CS162</strain>
    </source>
</reference>
<evidence type="ECO:0000256" key="2">
    <source>
        <dbReference type="ARBA" id="ARBA00023002"/>
    </source>
</evidence>
<protein>
    <submittedName>
        <fullName evidence="3">Uncharacterized protein</fullName>
    </submittedName>
</protein>
<keyword evidence="2" id="KW-0560">Oxidoreductase</keyword>